<dbReference type="EMBL" id="NBSK02000005">
    <property type="protein sequence ID" value="KAJ0206388.1"/>
    <property type="molecule type" value="Genomic_DNA"/>
</dbReference>
<dbReference type="PANTHER" id="PTHR33116:SF79">
    <property type="entry name" value="REVERSE TRANSCRIPTASE DOMAIN, ZINC FINGER, CCHC-TYPE-RELATED"/>
    <property type="match status" value="1"/>
</dbReference>
<gene>
    <name evidence="2" type="ORF">LSAT_V11C500253360</name>
</gene>
<name>A0A9R1VJX4_LACSA</name>
<sequence length="179" mass="20324">MFLYKIDFEKAFDSINWGFLDSVEKQMNFGCKWRRWISSCLSSAKASVLFNGSPTEEFSISKWVRQGDPLSPFLFILVMEGLNIAVKSACDNLIIHGIKLPGDGPVISHLLYADDAIFVGEWDYENLKNLSRILKCFHISSWLNVNFLKSCLFGVGIDKENLSSTAQALRCRHGEFPFN</sequence>
<evidence type="ECO:0000313" key="2">
    <source>
        <dbReference type="EMBL" id="KAJ0206388.1"/>
    </source>
</evidence>
<evidence type="ECO:0000313" key="3">
    <source>
        <dbReference type="Proteomes" id="UP000235145"/>
    </source>
</evidence>
<organism evidence="2 3">
    <name type="scientific">Lactuca sativa</name>
    <name type="common">Garden lettuce</name>
    <dbReference type="NCBI Taxonomy" id="4236"/>
    <lineage>
        <taxon>Eukaryota</taxon>
        <taxon>Viridiplantae</taxon>
        <taxon>Streptophyta</taxon>
        <taxon>Embryophyta</taxon>
        <taxon>Tracheophyta</taxon>
        <taxon>Spermatophyta</taxon>
        <taxon>Magnoliopsida</taxon>
        <taxon>eudicotyledons</taxon>
        <taxon>Gunneridae</taxon>
        <taxon>Pentapetalae</taxon>
        <taxon>asterids</taxon>
        <taxon>campanulids</taxon>
        <taxon>Asterales</taxon>
        <taxon>Asteraceae</taxon>
        <taxon>Cichorioideae</taxon>
        <taxon>Cichorieae</taxon>
        <taxon>Lactucinae</taxon>
        <taxon>Lactuca</taxon>
    </lineage>
</organism>
<accession>A0A9R1VJX4</accession>
<dbReference type="Proteomes" id="UP000235145">
    <property type="component" value="Unassembled WGS sequence"/>
</dbReference>
<dbReference type="InterPro" id="IPR000477">
    <property type="entry name" value="RT_dom"/>
</dbReference>
<dbReference type="SUPFAM" id="SSF56672">
    <property type="entry name" value="DNA/RNA polymerases"/>
    <property type="match status" value="1"/>
</dbReference>
<dbReference type="Pfam" id="PF00078">
    <property type="entry name" value="RVT_1"/>
    <property type="match status" value="1"/>
</dbReference>
<dbReference type="InterPro" id="IPR043502">
    <property type="entry name" value="DNA/RNA_pol_sf"/>
</dbReference>
<evidence type="ECO:0000259" key="1">
    <source>
        <dbReference type="Pfam" id="PF00078"/>
    </source>
</evidence>
<feature type="domain" description="Reverse transcriptase" evidence="1">
    <location>
        <begin position="4"/>
        <end position="153"/>
    </location>
</feature>
<dbReference type="PANTHER" id="PTHR33116">
    <property type="entry name" value="REVERSE TRANSCRIPTASE ZINC-BINDING DOMAIN-CONTAINING PROTEIN-RELATED-RELATED"/>
    <property type="match status" value="1"/>
</dbReference>
<dbReference type="AlphaFoldDB" id="A0A9R1VJX4"/>
<keyword evidence="3" id="KW-1185">Reference proteome</keyword>
<protein>
    <recommendedName>
        <fullName evidence="1">Reverse transcriptase domain-containing protein</fullName>
    </recommendedName>
</protein>
<proteinExistence type="predicted"/>
<reference evidence="2 3" key="1">
    <citation type="journal article" date="2017" name="Nat. Commun.">
        <title>Genome assembly with in vitro proximity ligation data and whole-genome triplication in lettuce.</title>
        <authorList>
            <person name="Reyes-Chin-Wo S."/>
            <person name="Wang Z."/>
            <person name="Yang X."/>
            <person name="Kozik A."/>
            <person name="Arikit S."/>
            <person name="Song C."/>
            <person name="Xia L."/>
            <person name="Froenicke L."/>
            <person name="Lavelle D.O."/>
            <person name="Truco M.J."/>
            <person name="Xia R."/>
            <person name="Zhu S."/>
            <person name="Xu C."/>
            <person name="Xu H."/>
            <person name="Xu X."/>
            <person name="Cox K."/>
            <person name="Korf I."/>
            <person name="Meyers B.C."/>
            <person name="Michelmore R.W."/>
        </authorList>
    </citation>
    <scope>NUCLEOTIDE SEQUENCE [LARGE SCALE GENOMIC DNA]</scope>
    <source>
        <strain evidence="3">cv. Salinas</strain>
        <tissue evidence="2">Seedlings</tissue>
    </source>
</reference>
<comment type="caution">
    <text evidence="2">The sequence shown here is derived from an EMBL/GenBank/DDBJ whole genome shotgun (WGS) entry which is preliminary data.</text>
</comment>